<sequence>MILPWLDQGKMIYEEAKELKLAKVKDPQQQYEFLFTISHIEDSWVTAKLTSIETDLYHVKATLDIPCLIGEYRHHQILAYIFSKNAN</sequence>
<dbReference type="EMBL" id="JNVN01003387">
    <property type="protein sequence ID" value="KHJ30975.1"/>
    <property type="molecule type" value="Genomic_DNA"/>
</dbReference>
<reference evidence="1 2" key="1">
    <citation type="journal article" date="2014" name="BMC Genomics">
        <title>Adaptive genomic structural variation in the grape powdery mildew pathogen, Erysiphe necator.</title>
        <authorList>
            <person name="Jones L."/>
            <person name="Riaz S."/>
            <person name="Morales-Cruz A."/>
            <person name="Amrine K.C."/>
            <person name="McGuire B."/>
            <person name="Gubler W.D."/>
            <person name="Walker M.A."/>
            <person name="Cantu D."/>
        </authorList>
    </citation>
    <scope>NUCLEOTIDE SEQUENCE [LARGE SCALE GENOMIC DNA]</scope>
    <source>
        <strain evidence="2">c</strain>
    </source>
</reference>
<proteinExistence type="predicted"/>
<dbReference type="HOGENOM" id="CLU_2484992_0_0_1"/>
<comment type="caution">
    <text evidence="1">The sequence shown here is derived from an EMBL/GenBank/DDBJ whole genome shotgun (WGS) entry which is preliminary data.</text>
</comment>
<evidence type="ECO:0000313" key="2">
    <source>
        <dbReference type="Proteomes" id="UP000030854"/>
    </source>
</evidence>
<dbReference type="AlphaFoldDB" id="A0A0B1P103"/>
<gene>
    <name evidence="1" type="ORF">EV44_g3341</name>
</gene>
<accession>A0A0B1P103</accession>
<name>A0A0B1P103_UNCNE</name>
<dbReference type="OrthoDB" id="3595805at2759"/>
<organism evidence="1 2">
    <name type="scientific">Uncinula necator</name>
    <name type="common">Grape powdery mildew</name>
    <dbReference type="NCBI Taxonomy" id="52586"/>
    <lineage>
        <taxon>Eukaryota</taxon>
        <taxon>Fungi</taxon>
        <taxon>Dikarya</taxon>
        <taxon>Ascomycota</taxon>
        <taxon>Pezizomycotina</taxon>
        <taxon>Leotiomycetes</taxon>
        <taxon>Erysiphales</taxon>
        <taxon>Erysiphaceae</taxon>
        <taxon>Erysiphe</taxon>
    </lineage>
</organism>
<keyword evidence="2" id="KW-1185">Reference proteome</keyword>
<dbReference type="Proteomes" id="UP000030854">
    <property type="component" value="Unassembled WGS sequence"/>
</dbReference>
<protein>
    <submittedName>
        <fullName evidence="1">Uncharacterized protein</fullName>
    </submittedName>
</protein>
<evidence type="ECO:0000313" key="1">
    <source>
        <dbReference type="EMBL" id="KHJ30975.1"/>
    </source>
</evidence>